<evidence type="ECO:0000256" key="5">
    <source>
        <dbReference type="ARBA" id="ARBA00022829"/>
    </source>
</evidence>
<comment type="caution">
    <text evidence="11">The sequence shown here is derived from an EMBL/GenBank/DDBJ whole genome shotgun (WGS) entry which is preliminary data.</text>
</comment>
<gene>
    <name evidence="11" type="ORF">Amon01_000100500</name>
</gene>
<evidence type="ECO:0000256" key="9">
    <source>
        <dbReference type="SAM" id="Coils"/>
    </source>
</evidence>
<comment type="subcellular location">
    <subcellularLocation>
        <location evidence="1">Nucleus</location>
    </subcellularLocation>
</comment>
<keyword evidence="7" id="KW-0131">Cell cycle</keyword>
<keyword evidence="4" id="KW-0498">Mitosis</keyword>
<dbReference type="Proteomes" id="UP001165063">
    <property type="component" value="Unassembled WGS sequence"/>
</dbReference>
<dbReference type="AlphaFoldDB" id="A0A9W6YM66"/>
<dbReference type="GO" id="GO:0051301">
    <property type="term" value="P:cell division"/>
    <property type="evidence" value="ECO:0007669"/>
    <property type="project" value="UniProtKB-KW"/>
</dbReference>
<dbReference type="PROSITE" id="PS50005">
    <property type="entry name" value="TPR"/>
    <property type="match status" value="1"/>
</dbReference>
<feature type="region of interest" description="Disordered" evidence="10">
    <location>
        <begin position="764"/>
        <end position="791"/>
    </location>
</feature>
<proteinExistence type="inferred from homology"/>
<keyword evidence="12" id="KW-1185">Reference proteome</keyword>
<dbReference type="GO" id="GO:0007064">
    <property type="term" value="P:mitotic sister chromatid cohesion"/>
    <property type="evidence" value="ECO:0007669"/>
    <property type="project" value="InterPro"/>
</dbReference>
<dbReference type="GO" id="GO:0007059">
    <property type="term" value="P:chromosome segregation"/>
    <property type="evidence" value="ECO:0007669"/>
    <property type="project" value="UniProtKB-KW"/>
</dbReference>
<evidence type="ECO:0000313" key="11">
    <source>
        <dbReference type="EMBL" id="GMG20142.1"/>
    </source>
</evidence>
<dbReference type="PANTHER" id="PTHR21394">
    <property type="entry name" value="MAU2 CHROMATID COHESION FACTOR HOMOLOG"/>
    <property type="match status" value="1"/>
</dbReference>
<dbReference type="GO" id="GO:0005634">
    <property type="term" value="C:nucleus"/>
    <property type="evidence" value="ECO:0007669"/>
    <property type="project" value="UniProtKB-SubCell"/>
</dbReference>
<sequence>MNNPKQSDIAVRQQLISSSDEFLKAAHGLAPRNVKSEIYVTYYNKLIKCSVSCLLIVVERYKATLDAGLEVSVYLKLSQILFNETVSYDLASDYCLKALQLISRLGNTMSNLKLKAQVLNFQIQYKLDKNSNKKSTLVYLNEIIKEYETNPFSFKETVIFLQFLKYQYFGMTLSTEQALATLKKLSDEVFNTLNQYNFALFQLIAISELQQLLFKCKPIELIKSRFQRLVSTQTTYVNEFKVLPRQFKAITSLMDLLISIQEDNFNETKQKITNTSHLIQQIKQSPKDPWFSNFKFYISVPIRMNGSMVEVFPLTVNWMSFKEFNMLSYFYSGVSYVIKSWDGKNRTDKLFSHCHKYIDQISVGESAFLTLFEFELKCITSDYFHVFINFYEFLSDLQSNHFNGNVSTGKYKYLDKFIKSYDSGSYSSQELVIYHRLLAKVYYTLGLRYQKNGDFEKAKYYYMKIRKLYSTVHNELSLEQFFNDPISITFIQSISGIGGSLFESKTHESQIYLLSSVNLLIITLQDLKKLKLQLSQYEQEGNTKQHQKTMHLMSNALKLKDVILKEELQHLSTSEDPLLYSTVSILNYLNDCVSEFEISPAYQLSLPVDNSQLDKAVQIAPLLASVLYYIKAKTYQPNPQLSELDNLNMKVQLFNRSYKHSLKIKPSSSYALNPNFNNPQFPPQQQFVMTRRGEPNLLGYLASLEIYSLFMNFNGYFNDSQKNDLNQRLSLLYQDMYGFLINNGHGSVSMQLVSVDESRKRVFSNDGGAGSGNVVNSSPYGGGANGSAKRTHLEKQYNPSFM</sequence>
<dbReference type="EMBL" id="BSXU01000291">
    <property type="protein sequence ID" value="GMG20142.1"/>
    <property type="molecule type" value="Genomic_DNA"/>
</dbReference>
<keyword evidence="5" id="KW-0159">Chromosome partition</keyword>
<comment type="similarity">
    <text evidence="2">Belongs to the SCC4/mau-2 family.</text>
</comment>
<keyword evidence="8" id="KW-0802">TPR repeat</keyword>
<dbReference type="InterPro" id="IPR019734">
    <property type="entry name" value="TPR_rpt"/>
</dbReference>
<dbReference type="InterPro" id="IPR019440">
    <property type="entry name" value="MAU2"/>
</dbReference>
<evidence type="ECO:0000256" key="10">
    <source>
        <dbReference type="SAM" id="MobiDB-lite"/>
    </source>
</evidence>
<evidence type="ECO:0000256" key="1">
    <source>
        <dbReference type="ARBA" id="ARBA00004123"/>
    </source>
</evidence>
<evidence type="ECO:0000256" key="8">
    <source>
        <dbReference type="PROSITE-ProRule" id="PRU00339"/>
    </source>
</evidence>
<feature type="repeat" description="TPR" evidence="8">
    <location>
        <begin position="439"/>
        <end position="472"/>
    </location>
</feature>
<accession>A0A9W6YM66</accession>
<evidence type="ECO:0000256" key="4">
    <source>
        <dbReference type="ARBA" id="ARBA00022776"/>
    </source>
</evidence>
<dbReference type="OrthoDB" id="5565328at2759"/>
<protein>
    <submittedName>
        <fullName evidence="11">Unnamed protein product</fullName>
    </submittedName>
</protein>
<evidence type="ECO:0000256" key="6">
    <source>
        <dbReference type="ARBA" id="ARBA00023242"/>
    </source>
</evidence>
<keyword evidence="6" id="KW-0539">Nucleus</keyword>
<name>A0A9W6YM66_AMBMO</name>
<evidence type="ECO:0000256" key="7">
    <source>
        <dbReference type="ARBA" id="ARBA00023306"/>
    </source>
</evidence>
<dbReference type="Pfam" id="PF10345">
    <property type="entry name" value="Cohesin_load"/>
    <property type="match status" value="1"/>
</dbReference>
<organism evidence="11 12">
    <name type="scientific">Ambrosiozyma monospora</name>
    <name type="common">Yeast</name>
    <name type="synonym">Endomycopsis monosporus</name>
    <dbReference type="NCBI Taxonomy" id="43982"/>
    <lineage>
        <taxon>Eukaryota</taxon>
        <taxon>Fungi</taxon>
        <taxon>Dikarya</taxon>
        <taxon>Ascomycota</taxon>
        <taxon>Saccharomycotina</taxon>
        <taxon>Pichiomycetes</taxon>
        <taxon>Pichiales</taxon>
        <taxon>Pichiaceae</taxon>
        <taxon>Ambrosiozyma</taxon>
    </lineage>
</organism>
<evidence type="ECO:0000256" key="3">
    <source>
        <dbReference type="ARBA" id="ARBA00022618"/>
    </source>
</evidence>
<evidence type="ECO:0000313" key="12">
    <source>
        <dbReference type="Proteomes" id="UP001165063"/>
    </source>
</evidence>
<reference evidence="11" key="1">
    <citation type="submission" date="2023-04" db="EMBL/GenBank/DDBJ databases">
        <title>Ambrosiozyma monospora NBRC 1965.</title>
        <authorList>
            <person name="Ichikawa N."/>
            <person name="Sato H."/>
            <person name="Tonouchi N."/>
        </authorList>
    </citation>
    <scope>NUCLEOTIDE SEQUENCE</scope>
    <source>
        <strain evidence="11">NBRC 1965</strain>
    </source>
</reference>
<keyword evidence="9" id="KW-0175">Coiled coil</keyword>
<evidence type="ECO:0000256" key="2">
    <source>
        <dbReference type="ARBA" id="ARBA00008585"/>
    </source>
</evidence>
<feature type="coiled-coil region" evidence="9">
    <location>
        <begin position="520"/>
        <end position="547"/>
    </location>
</feature>
<keyword evidence="3" id="KW-0132">Cell division</keyword>